<evidence type="ECO:0000313" key="1">
    <source>
        <dbReference type="EMBL" id="MBO3656732.1"/>
    </source>
</evidence>
<protein>
    <submittedName>
        <fullName evidence="1">Uncharacterized protein</fullName>
    </submittedName>
</protein>
<gene>
    <name evidence="1" type="ORF">J5N55_01330</name>
</gene>
<dbReference type="Proteomes" id="UP000670925">
    <property type="component" value="Unassembled WGS sequence"/>
</dbReference>
<evidence type="ECO:0000313" key="2">
    <source>
        <dbReference type="Proteomes" id="UP000670925"/>
    </source>
</evidence>
<accession>A0AAW4J1D5</accession>
<dbReference type="EMBL" id="JAGFOT010000001">
    <property type="protein sequence ID" value="MBO3656732.1"/>
    <property type="molecule type" value="Genomic_DNA"/>
</dbReference>
<dbReference type="AlphaFoldDB" id="A0AAW4J1D5"/>
<sequence length="295" mass="35355">MGRKTRSKIEYARTIAWYDFIYHEAKKSWKCRSEYQFYKQIYQDTGYDVSDNIFKKYKYGLSSPSQAWLMYAERKIQTSRQIFEHPIWSYCYKQFDTQNSIVDEMHKLPEGIRHSIIEEGFGVPSPTSPNILKAIISSNTLDSLSAIYLLYWWSETTNNLELGNLCANLILNNLQFILKKLPYLRRAHVFLFDEMCGRMFIREHHELTITYTDKIDWRKERFSEWEEAVKRASFVEEILLLSNPKLEIFAPSTKSPIDITDTFHFDHGKIEFENKYVQIRFKKVYKECLSNNFYY</sequence>
<dbReference type="RefSeq" id="WP_208463319.1">
    <property type="nucleotide sequence ID" value="NZ_JAGFOT010000001.1"/>
</dbReference>
<organism evidence="1 2">
    <name type="scientific">Acinetobacter haemolyticus</name>
    <dbReference type="NCBI Taxonomy" id="29430"/>
    <lineage>
        <taxon>Bacteria</taxon>
        <taxon>Pseudomonadati</taxon>
        <taxon>Pseudomonadota</taxon>
        <taxon>Gammaproteobacteria</taxon>
        <taxon>Moraxellales</taxon>
        <taxon>Moraxellaceae</taxon>
        <taxon>Acinetobacter</taxon>
    </lineage>
</organism>
<comment type="caution">
    <text evidence="1">The sequence shown here is derived from an EMBL/GenBank/DDBJ whole genome shotgun (WGS) entry which is preliminary data.</text>
</comment>
<name>A0AAW4J1D5_ACIHA</name>
<reference evidence="1" key="1">
    <citation type="submission" date="2021-03" db="EMBL/GenBank/DDBJ databases">
        <title>Acinetobacter spp. whole-genome sequenced from Terengganu.</title>
        <authorList>
            <person name="Mohd Rani F."/>
        </authorList>
    </citation>
    <scope>NUCLEOTIDE SEQUENCE</scope>
    <source>
        <strain evidence="1">AC1502</strain>
    </source>
</reference>
<proteinExistence type="predicted"/>